<gene>
    <name evidence="3" type="ORF">DTO10_06960</name>
</gene>
<proteinExistence type="inferred from homology"/>
<dbReference type="InterPro" id="IPR029063">
    <property type="entry name" value="SAM-dependent_MTases_sf"/>
</dbReference>
<dbReference type="InterPro" id="IPR001678">
    <property type="entry name" value="MeTrfase_RsmB-F_NOP2_dom"/>
</dbReference>
<dbReference type="EMBL" id="CP030926">
    <property type="protein sequence ID" value="AXN38196.1"/>
    <property type="molecule type" value="Genomic_DNA"/>
</dbReference>
<evidence type="ECO:0000256" key="1">
    <source>
        <dbReference type="PROSITE-ProRule" id="PRU01023"/>
    </source>
</evidence>
<evidence type="ECO:0000313" key="4">
    <source>
        <dbReference type="Proteomes" id="UP000260457"/>
    </source>
</evidence>
<name>A0ABN5N1Z0_9BACI</name>
<comment type="caution">
    <text evidence="1">Lacks conserved residue(s) required for the propagation of feature annotation.</text>
</comment>
<evidence type="ECO:0000313" key="3">
    <source>
        <dbReference type="EMBL" id="AXN38196.1"/>
    </source>
</evidence>
<dbReference type="Pfam" id="PF00106">
    <property type="entry name" value="adh_short"/>
    <property type="match status" value="1"/>
</dbReference>
<feature type="domain" description="SAM-dependent MTase RsmB/NOP-type" evidence="2">
    <location>
        <begin position="1"/>
        <end position="53"/>
    </location>
</feature>
<dbReference type="Gene3D" id="3.40.50.720">
    <property type="entry name" value="NAD(P)-binding Rossmann-like Domain"/>
    <property type="match status" value="1"/>
</dbReference>
<protein>
    <submittedName>
        <fullName evidence="3">SDR family NAD(P)-dependent oxidoreductase</fullName>
    </submittedName>
</protein>
<accession>A0ABN5N1Z0</accession>
<sequence>MNIVYVITGGSGGMGKAIAELVGKKGTLLLADINKERLEQAKQELAVAGVTEL</sequence>
<dbReference type="PROSITE" id="PS51686">
    <property type="entry name" value="SAM_MT_RSMB_NOP"/>
    <property type="match status" value="1"/>
</dbReference>
<keyword evidence="1" id="KW-0808">Transferase</keyword>
<reference evidence="3 4" key="1">
    <citation type="submission" date="2018-07" db="EMBL/GenBank/DDBJ databases">
        <title>The molecular basis for the intramolecular migration of carboxyl group in the catabolism of para-hydroxybenzoate via gentisate.</title>
        <authorList>
            <person name="Zhao H."/>
            <person name="Xu Y."/>
            <person name="Lin S."/>
            <person name="Spain J.C."/>
            <person name="Zhou N.-Y."/>
        </authorList>
    </citation>
    <scope>NUCLEOTIDE SEQUENCE [LARGE SCALE GENOMIC DNA]</scope>
    <source>
        <strain evidence="3 4">PHB-7a</strain>
    </source>
</reference>
<keyword evidence="1" id="KW-0949">S-adenosyl-L-methionine</keyword>
<dbReference type="Proteomes" id="UP000260457">
    <property type="component" value="Chromosome"/>
</dbReference>
<keyword evidence="1" id="KW-0489">Methyltransferase</keyword>
<feature type="binding site" evidence="1">
    <location>
        <position position="32"/>
    </location>
    <ligand>
        <name>S-adenosyl-L-methionine</name>
        <dbReference type="ChEBI" id="CHEBI:59789"/>
    </ligand>
</feature>
<keyword evidence="4" id="KW-1185">Reference proteome</keyword>
<dbReference type="SUPFAM" id="SSF53335">
    <property type="entry name" value="S-adenosyl-L-methionine-dependent methyltransferases"/>
    <property type="match status" value="1"/>
</dbReference>
<evidence type="ECO:0000259" key="2">
    <source>
        <dbReference type="PROSITE" id="PS51686"/>
    </source>
</evidence>
<dbReference type="InterPro" id="IPR002347">
    <property type="entry name" value="SDR_fam"/>
</dbReference>
<comment type="similarity">
    <text evidence="1">Belongs to the class I-like SAM-binding methyltransferase superfamily. RsmB/NOP family.</text>
</comment>
<organism evidence="3 4">
    <name type="scientific">Peribacillus butanolivorans</name>
    <dbReference type="NCBI Taxonomy" id="421767"/>
    <lineage>
        <taxon>Bacteria</taxon>
        <taxon>Bacillati</taxon>
        <taxon>Bacillota</taxon>
        <taxon>Bacilli</taxon>
        <taxon>Bacillales</taxon>
        <taxon>Bacillaceae</taxon>
        <taxon>Peribacillus</taxon>
    </lineage>
</organism>
<dbReference type="RefSeq" id="WP_116820966.1">
    <property type="nucleotide sequence ID" value="NZ_CP030926.1"/>
</dbReference>
<keyword evidence="1" id="KW-0694">RNA-binding</keyword>